<dbReference type="PANTHER" id="PTHR38031:SF1">
    <property type="entry name" value="SULFUR CARRIER PROTEIN CYSO"/>
    <property type="match status" value="1"/>
</dbReference>
<dbReference type="NCBIfam" id="NF041918">
    <property type="entry name" value="SAMP1"/>
    <property type="match status" value="1"/>
</dbReference>
<dbReference type="Proteomes" id="UP000199062">
    <property type="component" value="Unassembled WGS sequence"/>
</dbReference>
<dbReference type="RefSeq" id="WP_089814885.1">
    <property type="nucleotide sequence ID" value="NZ_FOZK01000001.1"/>
</dbReference>
<name>A0A1I6KQE3_9EURY</name>
<dbReference type="PANTHER" id="PTHR38031">
    <property type="entry name" value="SULFUR CARRIER PROTEIN SLR0821-RELATED"/>
    <property type="match status" value="1"/>
</dbReference>
<dbReference type="CDD" id="cd17505">
    <property type="entry name" value="Ubl_SAMP1_like"/>
    <property type="match status" value="1"/>
</dbReference>
<keyword evidence="2" id="KW-1185">Reference proteome</keyword>
<sequence length="92" mass="9602">MEWTLFATLAETAGDSEVAVDVDTPATVGDALDALVAAHPGLETEVLDDDGTVQDHIRLLHEGRDPFVEADGLETTVESGDELALFPPVSGG</sequence>
<dbReference type="InterPro" id="IPR016155">
    <property type="entry name" value="Mopterin_synth/thiamin_S_b"/>
</dbReference>
<evidence type="ECO:0000313" key="1">
    <source>
        <dbReference type="EMBL" id="SFR93208.1"/>
    </source>
</evidence>
<dbReference type="Pfam" id="PF02597">
    <property type="entry name" value="ThiS"/>
    <property type="match status" value="1"/>
</dbReference>
<dbReference type="AlphaFoldDB" id="A0A1I6KQE3"/>
<protein>
    <submittedName>
        <fullName evidence="1">Ubiquitin-like small archaeal modifier protein (SAMP)</fullName>
    </submittedName>
</protein>
<dbReference type="NCBIfam" id="TIGR01687">
    <property type="entry name" value="moaD_arch"/>
    <property type="match status" value="1"/>
</dbReference>
<dbReference type="Gene3D" id="3.10.20.30">
    <property type="match status" value="1"/>
</dbReference>
<dbReference type="SUPFAM" id="SSF54285">
    <property type="entry name" value="MoaD/ThiS"/>
    <property type="match status" value="1"/>
</dbReference>
<organism evidence="1 2">
    <name type="scientific">Halomicrobium zhouii</name>
    <dbReference type="NCBI Taxonomy" id="767519"/>
    <lineage>
        <taxon>Archaea</taxon>
        <taxon>Methanobacteriati</taxon>
        <taxon>Methanobacteriota</taxon>
        <taxon>Stenosarchaea group</taxon>
        <taxon>Halobacteria</taxon>
        <taxon>Halobacteriales</taxon>
        <taxon>Haloarculaceae</taxon>
        <taxon>Halomicrobium</taxon>
    </lineage>
</organism>
<accession>A0A1I6KQE3</accession>
<dbReference type="STRING" id="767519.SAMN05216559_1242"/>
<reference evidence="1 2" key="1">
    <citation type="submission" date="2016-10" db="EMBL/GenBank/DDBJ databases">
        <authorList>
            <person name="de Groot N.N."/>
        </authorList>
    </citation>
    <scope>NUCLEOTIDE SEQUENCE [LARGE SCALE GENOMIC DNA]</scope>
    <source>
        <strain evidence="1 2">CGMCC 1.10457</strain>
    </source>
</reference>
<proteinExistence type="predicted"/>
<dbReference type="OrthoDB" id="98357at2157"/>
<dbReference type="InterPro" id="IPR012675">
    <property type="entry name" value="Beta-grasp_dom_sf"/>
</dbReference>
<dbReference type="InterPro" id="IPR010038">
    <property type="entry name" value="MoaD_arc-typ"/>
</dbReference>
<dbReference type="EMBL" id="FOZK01000001">
    <property type="protein sequence ID" value="SFR93208.1"/>
    <property type="molecule type" value="Genomic_DNA"/>
</dbReference>
<gene>
    <name evidence="1" type="ORF">SAMN05216559_1242</name>
</gene>
<dbReference type="InterPro" id="IPR003749">
    <property type="entry name" value="ThiS/MoaD-like"/>
</dbReference>
<dbReference type="InterPro" id="IPR052045">
    <property type="entry name" value="Sulfur_Carrier/Prot_Modifier"/>
</dbReference>
<evidence type="ECO:0000313" key="2">
    <source>
        <dbReference type="Proteomes" id="UP000199062"/>
    </source>
</evidence>
<dbReference type="InterPro" id="IPR054834">
    <property type="entry name" value="SAMP1_3"/>
</dbReference>